<accession>L8H473</accession>
<dbReference type="RefSeq" id="XP_004342523.1">
    <property type="nucleotide sequence ID" value="XM_004342474.1"/>
</dbReference>
<sequence>MDFSLHAAPEDDIDLEFELAQLQRGRPLDTCLAPTELCPSSSSSSFSRSSSTCDAQSFHPHLPLPPPRCVDATLAPSSSSSSSSSSPMSSPPSSPEPHRQQHQLAAAETSATYRVYYFTHMPEKGRTIWVVLFCRRVHSLAGFALRLYTSGPAGARQLAHTLRANTDLSWTTVHTTNEGNDADDEEDDDDAEGAHQYKVAFDCPNDTFAGRVFGAELVATSGGGGSEVWTVDLGVMKVVSTTSVRKRHYSQLEQLSPSRAHQRLVANFKRHHARDKGTASRRHHANGKGVRQRSRRGLPFLLDEYRQAVELSIARTTT</sequence>
<feature type="region of interest" description="Disordered" evidence="1">
    <location>
        <begin position="31"/>
        <end position="53"/>
    </location>
</feature>
<feature type="compositionally biased region" description="Low complexity" evidence="1">
    <location>
        <begin position="40"/>
        <end position="51"/>
    </location>
</feature>
<proteinExistence type="predicted"/>
<keyword evidence="3" id="KW-1185">Reference proteome</keyword>
<dbReference type="EMBL" id="KB007920">
    <property type="protein sequence ID" value="ELR20329.1"/>
    <property type="molecule type" value="Genomic_DNA"/>
</dbReference>
<feature type="region of interest" description="Disordered" evidence="1">
    <location>
        <begin position="69"/>
        <end position="106"/>
    </location>
</feature>
<feature type="region of interest" description="Disordered" evidence="1">
    <location>
        <begin position="271"/>
        <end position="293"/>
    </location>
</feature>
<evidence type="ECO:0000313" key="2">
    <source>
        <dbReference type="EMBL" id="ELR20329.1"/>
    </source>
</evidence>
<dbReference type="AlphaFoldDB" id="L8H473"/>
<dbReference type="VEuPathDB" id="AmoebaDB:ACA1_184920"/>
<evidence type="ECO:0000256" key="1">
    <source>
        <dbReference type="SAM" id="MobiDB-lite"/>
    </source>
</evidence>
<evidence type="ECO:0000313" key="3">
    <source>
        <dbReference type="Proteomes" id="UP000011083"/>
    </source>
</evidence>
<dbReference type="Proteomes" id="UP000011083">
    <property type="component" value="Unassembled WGS sequence"/>
</dbReference>
<gene>
    <name evidence="2" type="ORF">ACA1_184920</name>
</gene>
<feature type="compositionally biased region" description="Low complexity" evidence="1">
    <location>
        <begin position="76"/>
        <end position="88"/>
    </location>
</feature>
<organism evidence="2 3">
    <name type="scientific">Acanthamoeba castellanii (strain ATCC 30010 / Neff)</name>
    <dbReference type="NCBI Taxonomy" id="1257118"/>
    <lineage>
        <taxon>Eukaryota</taxon>
        <taxon>Amoebozoa</taxon>
        <taxon>Discosea</taxon>
        <taxon>Longamoebia</taxon>
        <taxon>Centramoebida</taxon>
        <taxon>Acanthamoebidae</taxon>
        <taxon>Acanthamoeba</taxon>
    </lineage>
</organism>
<dbReference type="KEGG" id="acan:ACA1_184920"/>
<protein>
    <submittedName>
        <fullName evidence="2">Uncharacterized protein</fullName>
    </submittedName>
</protein>
<name>L8H473_ACACF</name>
<reference evidence="2 3" key="1">
    <citation type="journal article" date="2013" name="Genome Biol.">
        <title>Genome of Acanthamoeba castellanii highlights extensive lateral gene transfer and early evolution of tyrosine kinase signaling.</title>
        <authorList>
            <person name="Clarke M."/>
            <person name="Lohan A.J."/>
            <person name="Liu B."/>
            <person name="Lagkouvardos I."/>
            <person name="Roy S."/>
            <person name="Zafar N."/>
            <person name="Bertelli C."/>
            <person name="Schilde C."/>
            <person name="Kianianmomeni A."/>
            <person name="Burglin T.R."/>
            <person name="Frech C."/>
            <person name="Turcotte B."/>
            <person name="Kopec K.O."/>
            <person name="Synnott J.M."/>
            <person name="Choo C."/>
            <person name="Paponov I."/>
            <person name="Finkler A."/>
            <person name="Soon Heng Tan C."/>
            <person name="Hutchins A.P."/>
            <person name="Weinmeier T."/>
            <person name="Rattei T."/>
            <person name="Chu J.S."/>
            <person name="Gimenez G."/>
            <person name="Irimia M."/>
            <person name="Rigden D.J."/>
            <person name="Fitzpatrick D.A."/>
            <person name="Lorenzo-Morales J."/>
            <person name="Bateman A."/>
            <person name="Chiu C.H."/>
            <person name="Tang P."/>
            <person name="Hegemann P."/>
            <person name="Fromm H."/>
            <person name="Raoult D."/>
            <person name="Greub G."/>
            <person name="Miranda-Saavedra D."/>
            <person name="Chen N."/>
            <person name="Nash P."/>
            <person name="Ginger M.L."/>
            <person name="Horn M."/>
            <person name="Schaap P."/>
            <person name="Caler L."/>
            <person name="Loftus B."/>
        </authorList>
    </citation>
    <scope>NUCLEOTIDE SEQUENCE [LARGE SCALE GENOMIC DNA]</scope>
    <source>
        <strain evidence="2 3">Neff</strain>
    </source>
</reference>
<dbReference type="GeneID" id="14921179"/>